<evidence type="ECO:0000313" key="7">
    <source>
        <dbReference type="EMBL" id="KAL3839103.1"/>
    </source>
</evidence>
<dbReference type="Proteomes" id="UP001634393">
    <property type="component" value="Unassembled WGS sequence"/>
</dbReference>
<feature type="transmembrane region" description="Helical" evidence="6">
    <location>
        <begin position="21"/>
        <end position="41"/>
    </location>
</feature>
<dbReference type="PANTHER" id="PTHR23515">
    <property type="entry name" value="HIGH-AFFINITY NITRATE TRANSPORTER 2.3"/>
    <property type="match status" value="1"/>
</dbReference>
<accession>A0ABD3TSR7</accession>
<evidence type="ECO:0000256" key="3">
    <source>
        <dbReference type="ARBA" id="ARBA00022989"/>
    </source>
</evidence>
<dbReference type="InterPro" id="IPR044772">
    <property type="entry name" value="NO3_transporter"/>
</dbReference>
<organism evidence="7 8">
    <name type="scientific">Penstemon smallii</name>
    <dbReference type="NCBI Taxonomy" id="265156"/>
    <lineage>
        <taxon>Eukaryota</taxon>
        <taxon>Viridiplantae</taxon>
        <taxon>Streptophyta</taxon>
        <taxon>Embryophyta</taxon>
        <taxon>Tracheophyta</taxon>
        <taxon>Spermatophyta</taxon>
        <taxon>Magnoliopsida</taxon>
        <taxon>eudicotyledons</taxon>
        <taxon>Gunneridae</taxon>
        <taxon>Pentapetalae</taxon>
        <taxon>asterids</taxon>
        <taxon>lamiids</taxon>
        <taxon>Lamiales</taxon>
        <taxon>Plantaginaceae</taxon>
        <taxon>Cheloneae</taxon>
        <taxon>Penstemon</taxon>
    </lineage>
</organism>
<dbReference type="GO" id="GO:0016020">
    <property type="term" value="C:membrane"/>
    <property type="evidence" value="ECO:0007669"/>
    <property type="project" value="UniProtKB-SubCell"/>
</dbReference>
<gene>
    <name evidence="7" type="ORF">ACJIZ3_023694</name>
</gene>
<evidence type="ECO:0000313" key="8">
    <source>
        <dbReference type="Proteomes" id="UP001634393"/>
    </source>
</evidence>
<comment type="caution">
    <text evidence="7">The sequence shown here is derived from an EMBL/GenBank/DDBJ whole genome shotgun (WGS) entry which is preliminary data.</text>
</comment>
<keyword evidence="2 6" id="KW-0812">Transmembrane</keyword>
<reference evidence="7 8" key="1">
    <citation type="submission" date="2024-12" db="EMBL/GenBank/DDBJ databases">
        <title>The unique morphological basis and parallel evolutionary history of personate flowers in Penstemon.</title>
        <authorList>
            <person name="Depatie T.H."/>
            <person name="Wessinger C.A."/>
        </authorList>
    </citation>
    <scope>NUCLEOTIDE SEQUENCE [LARGE SCALE GENOMIC DNA]</scope>
    <source>
        <strain evidence="7">WTNN_2</strain>
        <tissue evidence="7">Leaf</tissue>
    </source>
</reference>
<evidence type="ECO:0000256" key="6">
    <source>
        <dbReference type="SAM" id="Phobius"/>
    </source>
</evidence>
<keyword evidence="3 6" id="KW-1133">Transmembrane helix</keyword>
<dbReference type="AlphaFoldDB" id="A0ABD3TSR7"/>
<evidence type="ECO:0000256" key="2">
    <source>
        <dbReference type="ARBA" id="ARBA00022692"/>
    </source>
</evidence>
<protein>
    <submittedName>
        <fullName evidence="7">Uncharacterized protein</fullName>
    </submittedName>
</protein>
<evidence type="ECO:0000256" key="5">
    <source>
        <dbReference type="ARBA" id="ARBA00044504"/>
    </source>
</evidence>
<feature type="transmembrane region" description="Helical" evidence="6">
    <location>
        <begin position="136"/>
        <end position="159"/>
    </location>
</feature>
<dbReference type="EMBL" id="JBJXBP010000003">
    <property type="protein sequence ID" value="KAL3839103.1"/>
    <property type="molecule type" value="Genomic_DNA"/>
</dbReference>
<keyword evidence="4 6" id="KW-0472">Membrane</keyword>
<sequence>MPIVFGLIQHMGTTSFTAWRIAFFIPAIFQTLSAYAIFFLGQDFPNEKFSQQLTVYNIIAQYFYDRYNVNLHTEEIIAANFGLANLFSRPGGGNLSDIVSKKFGMRGRLWTPWIVQDLGGVSCILLGQVGSLGVSVALMLIFYGFVQAGCGLTFGVFLVSRRYVFYKSLFITQSTFDLYNSLNLESHNTLTIYLKVVHFMQSLITVIRLGSVNRGCKQAEYLLNPSPSTILKGCSSRIINSTNLCLHSS</sequence>
<keyword evidence="8" id="KW-1185">Reference proteome</keyword>
<dbReference type="SUPFAM" id="SSF103473">
    <property type="entry name" value="MFS general substrate transporter"/>
    <property type="match status" value="1"/>
</dbReference>
<proteinExistence type="inferred from homology"/>
<evidence type="ECO:0000256" key="1">
    <source>
        <dbReference type="ARBA" id="ARBA00004141"/>
    </source>
</evidence>
<name>A0ABD3TSR7_9LAMI</name>
<comment type="similarity">
    <text evidence="5">Belongs to the major facilitator superfamily. Phosphate:H(+) symporter (TC 2.A.1.9) family.</text>
</comment>
<evidence type="ECO:0000256" key="4">
    <source>
        <dbReference type="ARBA" id="ARBA00023136"/>
    </source>
</evidence>
<comment type="subcellular location">
    <subcellularLocation>
        <location evidence="1">Membrane</location>
        <topology evidence="1">Multi-pass membrane protein</topology>
    </subcellularLocation>
</comment>
<dbReference type="Gene3D" id="1.20.1250.20">
    <property type="entry name" value="MFS general substrate transporter like domains"/>
    <property type="match status" value="1"/>
</dbReference>
<dbReference type="InterPro" id="IPR036259">
    <property type="entry name" value="MFS_trans_sf"/>
</dbReference>